<comment type="caution">
    <text evidence="1">The sequence shown here is derived from an EMBL/GenBank/DDBJ whole genome shotgun (WGS) entry which is preliminary data.</text>
</comment>
<name>A0A3S5CEA8_9PLAT</name>
<dbReference type="Proteomes" id="UP000784294">
    <property type="component" value="Unassembled WGS sequence"/>
</dbReference>
<evidence type="ECO:0000313" key="2">
    <source>
        <dbReference type="Proteomes" id="UP000784294"/>
    </source>
</evidence>
<keyword evidence="2" id="KW-1185">Reference proteome</keyword>
<accession>A0A3S5CEA8</accession>
<dbReference type="AlphaFoldDB" id="A0A3S5CEA8"/>
<evidence type="ECO:0000313" key="1">
    <source>
        <dbReference type="EMBL" id="VEL14170.1"/>
    </source>
</evidence>
<sequence length="184" mass="19533">MVLLDRAPTIPSPFSVPDDLVEFIGPSCPTCGGPAHSGVVWSFVISSLLHLRLPSCFPGASSAITTPTMLPSAPSLEFTASSDLSSNRPICTFNLDAPSISNRAGLSASGQRCRVASESSSFSGTVQCTPLWPAIRSHVTVYAGNVLQAAQVLSLPKNATVSHEVIFLLKLLYSNIWIFLYPLV</sequence>
<dbReference type="EMBL" id="CAAALY010020221">
    <property type="protein sequence ID" value="VEL14170.1"/>
    <property type="molecule type" value="Genomic_DNA"/>
</dbReference>
<protein>
    <submittedName>
        <fullName evidence="1">Uncharacterized protein</fullName>
    </submittedName>
</protein>
<organism evidence="1 2">
    <name type="scientific">Protopolystoma xenopodis</name>
    <dbReference type="NCBI Taxonomy" id="117903"/>
    <lineage>
        <taxon>Eukaryota</taxon>
        <taxon>Metazoa</taxon>
        <taxon>Spiralia</taxon>
        <taxon>Lophotrochozoa</taxon>
        <taxon>Platyhelminthes</taxon>
        <taxon>Monogenea</taxon>
        <taxon>Polyopisthocotylea</taxon>
        <taxon>Polystomatidea</taxon>
        <taxon>Polystomatidae</taxon>
        <taxon>Protopolystoma</taxon>
    </lineage>
</organism>
<gene>
    <name evidence="1" type="ORF">PXEA_LOCUS7610</name>
</gene>
<reference evidence="1" key="1">
    <citation type="submission" date="2018-11" db="EMBL/GenBank/DDBJ databases">
        <authorList>
            <consortium name="Pathogen Informatics"/>
        </authorList>
    </citation>
    <scope>NUCLEOTIDE SEQUENCE</scope>
</reference>
<proteinExistence type="predicted"/>